<evidence type="ECO:0000259" key="2">
    <source>
        <dbReference type="Pfam" id="PF08881"/>
    </source>
</evidence>
<dbReference type="InterPro" id="IPR011058">
    <property type="entry name" value="Cyanovirin-N"/>
</dbReference>
<evidence type="ECO:0000256" key="1">
    <source>
        <dbReference type="SAM" id="SignalP"/>
    </source>
</evidence>
<reference evidence="3 4" key="1">
    <citation type="journal article" date="2017" name="BMC Genomics">
        <title>Chromosome level assembly and secondary metabolite potential of the parasitic fungus Cordyceps militaris.</title>
        <authorList>
            <person name="Kramer G.J."/>
            <person name="Nodwell J.R."/>
        </authorList>
    </citation>
    <scope>NUCLEOTIDE SEQUENCE [LARGE SCALE GENOMIC DNA]</scope>
    <source>
        <strain evidence="3 4">ATCC 34164</strain>
    </source>
</reference>
<name>A0A2H4S7P4_CORMI</name>
<proteinExistence type="predicted"/>
<dbReference type="Gene3D" id="2.30.60.10">
    <property type="entry name" value="Cyanovirin-N"/>
    <property type="match status" value="1"/>
</dbReference>
<gene>
    <name evidence="3" type="ORF">A9K55_002966</name>
</gene>
<evidence type="ECO:0000313" key="4">
    <source>
        <dbReference type="Proteomes" id="UP000323067"/>
    </source>
</evidence>
<feature type="domain" description="Cyanovirin-N" evidence="2">
    <location>
        <begin position="25"/>
        <end position="133"/>
    </location>
</feature>
<keyword evidence="1" id="KW-0732">Signal</keyword>
<dbReference type="AlphaFoldDB" id="A0A2H4S7P4"/>
<dbReference type="VEuPathDB" id="FungiDB:A9K55_002966"/>
<organism evidence="3 4">
    <name type="scientific">Cordyceps militaris</name>
    <name type="common">Caterpillar fungus</name>
    <name type="synonym">Clavaria militaris</name>
    <dbReference type="NCBI Taxonomy" id="73501"/>
    <lineage>
        <taxon>Eukaryota</taxon>
        <taxon>Fungi</taxon>
        <taxon>Dikarya</taxon>
        <taxon>Ascomycota</taxon>
        <taxon>Pezizomycotina</taxon>
        <taxon>Sordariomycetes</taxon>
        <taxon>Hypocreomycetidae</taxon>
        <taxon>Hypocreales</taxon>
        <taxon>Cordycipitaceae</taxon>
        <taxon>Cordyceps</taxon>
    </lineage>
</organism>
<dbReference type="EMBL" id="CP023322">
    <property type="protein sequence ID" value="ATY59124.1"/>
    <property type="molecule type" value="Genomic_DNA"/>
</dbReference>
<dbReference type="Proteomes" id="UP000323067">
    <property type="component" value="Chromosome iv"/>
</dbReference>
<protein>
    <submittedName>
        <fullName evidence="3">Cyanovirin-N</fullName>
    </submittedName>
</protein>
<feature type="signal peptide" evidence="1">
    <location>
        <begin position="1"/>
        <end position="17"/>
    </location>
</feature>
<sequence>MHSAIVAAALLAAGAAAQGLTYDTFDEKCKYMNQLGSGKKGKTAITAWCLDDAGKRWQTTLNLNLCIGNDAGKLAWRDKYVTLPLLPPSAEVNDHRELTRRLVYSGNFDQTCGPCGIGKLDNGPVDNVGLKCNCLPAPNAVPKYTDLAISPNNNDPLSIKLVDGRFVCGPHQGDKVERN</sequence>
<dbReference type="Pfam" id="PF08881">
    <property type="entry name" value="CVNH"/>
    <property type="match status" value="1"/>
</dbReference>
<dbReference type="SUPFAM" id="SSF51322">
    <property type="entry name" value="Cyanovirin-N"/>
    <property type="match status" value="1"/>
</dbReference>
<dbReference type="InterPro" id="IPR036673">
    <property type="entry name" value="Cyanovirin-N_sf"/>
</dbReference>
<evidence type="ECO:0000313" key="3">
    <source>
        <dbReference type="EMBL" id="ATY59124.1"/>
    </source>
</evidence>
<feature type="chain" id="PRO_5014132891" evidence="1">
    <location>
        <begin position="18"/>
        <end position="179"/>
    </location>
</feature>
<accession>A0A2H4S7P4</accession>
<dbReference type="OrthoDB" id="2947935at2759"/>